<dbReference type="PANTHER" id="PTHR23028:SF53">
    <property type="entry name" value="ACYL_TRANSF_3 DOMAIN-CONTAINING PROTEIN"/>
    <property type="match status" value="1"/>
</dbReference>
<dbReference type="RefSeq" id="WP_413266412.1">
    <property type="nucleotide sequence ID" value="NZ_JBHFNR010000215.1"/>
</dbReference>
<keyword evidence="1" id="KW-1133">Transmembrane helix</keyword>
<organism evidence="3 4">
    <name type="scientific">Floridaenema flaviceps BLCC-F50</name>
    <dbReference type="NCBI Taxonomy" id="3153642"/>
    <lineage>
        <taxon>Bacteria</taxon>
        <taxon>Bacillati</taxon>
        <taxon>Cyanobacteriota</taxon>
        <taxon>Cyanophyceae</taxon>
        <taxon>Oscillatoriophycideae</taxon>
        <taxon>Aerosakkonematales</taxon>
        <taxon>Aerosakkonemataceae</taxon>
        <taxon>Floridanema</taxon>
        <taxon>Floridanema flaviceps</taxon>
    </lineage>
</organism>
<dbReference type="InterPro" id="IPR002656">
    <property type="entry name" value="Acyl_transf_3_dom"/>
</dbReference>
<dbReference type="InterPro" id="IPR050879">
    <property type="entry name" value="Acyltransferase_3"/>
</dbReference>
<dbReference type="EC" id="2.3.-.-" evidence="3"/>
<protein>
    <submittedName>
        <fullName evidence="3">Acyltransferase family protein</fullName>
        <ecNumber evidence="3">2.3.-.-</ecNumber>
    </submittedName>
</protein>
<feature type="transmembrane region" description="Helical" evidence="1">
    <location>
        <begin position="95"/>
        <end position="113"/>
    </location>
</feature>
<dbReference type="PANTHER" id="PTHR23028">
    <property type="entry name" value="ACETYLTRANSFERASE"/>
    <property type="match status" value="1"/>
</dbReference>
<feature type="transmembrane region" description="Helical" evidence="1">
    <location>
        <begin position="260"/>
        <end position="282"/>
    </location>
</feature>
<feature type="transmembrane region" description="Helical" evidence="1">
    <location>
        <begin position="12"/>
        <end position="31"/>
    </location>
</feature>
<keyword evidence="4" id="KW-1185">Reference proteome</keyword>
<keyword evidence="1" id="KW-0812">Transmembrane</keyword>
<dbReference type="Pfam" id="PF01757">
    <property type="entry name" value="Acyl_transf_3"/>
    <property type="match status" value="1"/>
</dbReference>
<feature type="transmembrane region" description="Helical" evidence="1">
    <location>
        <begin position="331"/>
        <end position="354"/>
    </location>
</feature>
<feature type="transmembrane region" description="Helical" evidence="1">
    <location>
        <begin position="51"/>
        <end position="74"/>
    </location>
</feature>
<feature type="transmembrane region" description="Helical" evidence="1">
    <location>
        <begin position="172"/>
        <end position="193"/>
    </location>
</feature>
<dbReference type="GO" id="GO:0016746">
    <property type="term" value="F:acyltransferase activity"/>
    <property type="evidence" value="ECO:0007669"/>
    <property type="project" value="UniProtKB-KW"/>
</dbReference>
<keyword evidence="3" id="KW-0808">Transferase</keyword>
<name>A0ABV4XZ67_9CYAN</name>
<evidence type="ECO:0000313" key="3">
    <source>
        <dbReference type="EMBL" id="MFB2896795.1"/>
    </source>
</evidence>
<comment type="caution">
    <text evidence="3">The sequence shown here is derived from an EMBL/GenBank/DDBJ whole genome shotgun (WGS) entry which is preliminary data.</text>
</comment>
<gene>
    <name evidence="3" type="ORF">ACE1CI_28110</name>
</gene>
<proteinExistence type="predicted"/>
<dbReference type="EMBL" id="JBHFNR010000215">
    <property type="protein sequence ID" value="MFB2896795.1"/>
    <property type="molecule type" value="Genomic_DNA"/>
</dbReference>
<evidence type="ECO:0000313" key="4">
    <source>
        <dbReference type="Proteomes" id="UP001576784"/>
    </source>
</evidence>
<feature type="transmembrane region" description="Helical" evidence="1">
    <location>
        <begin position="205"/>
        <end position="224"/>
    </location>
</feature>
<reference evidence="3 4" key="1">
    <citation type="submission" date="2024-09" db="EMBL/GenBank/DDBJ databases">
        <title>Floridaenema gen nov. (Aerosakkonemataceae, Aerosakkonematales ord. nov., Cyanobacteria) from benthic tropical and subtropical fresh waters, with the description of four new species.</title>
        <authorList>
            <person name="Moretto J.A."/>
            <person name="Berthold D.E."/>
            <person name="Lefler F.W."/>
            <person name="Huang I.-S."/>
            <person name="Laughinghouse H. IV."/>
        </authorList>
    </citation>
    <scope>NUCLEOTIDE SEQUENCE [LARGE SCALE GENOMIC DNA]</scope>
    <source>
        <strain evidence="3 4">BLCC-F50</strain>
    </source>
</reference>
<feature type="domain" description="Acyltransferase 3" evidence="2">
    <location>
        <begin position="12"/>
        <end position="352"/>
    </location>
</feature>
<evidence type="ECO:0000259" key="2">
    <source>
        <dbReference type="Pfam" id="PF01757"/>
    </source>
</evidence>
<feature type="transmembrane region" description="Helical" evidence="1">
    <location>
        <begin position="294"/>
        <end position="319"/>
    </location>
</feature>
<dbReference type="Proteomes" id="UP001576784">
    <property type="component" value="Unassembled WGS sequence"/>
</dbReference>
<feature type="transmembrane region" description="Helical" evidence="1">
    <location>
        <begin position="236"/>
        <end position="253"/>
    </location>
</feature>
<accession>A0ABV4XZ67</accession>
<feature type="transmembrane region" description="Helical" evidence="1">
    <location>
        <begin position="147"/>
        <end position="166"/>
    </location>
</feature>
<sequence>MSNNDSAKKRLDWIDYTKGLAILGILLFHFFQNYPDRFPLISLLDKSGAKVGYAAVDIFFVMAGFNTSYALAMSAKKNQLSQITTNWISWLQKRLLRLYPTYILAVLVTLLVYSLFGNIHIKSIADGILIFLGVASYKIFREFNPGFWFFFVILQAYLVTPLIFKVCQNNPTIILILGIGLGTFYKLLCLVLIQDPGTFMMLLQNNFLGSYFFPLCLGLYWGFIYANHHSFRKVDFTVATITFAISLGLYAALTVAGVDIIYMLGFDMLFTPFFFISCYWLFDNLSQQKLLMGGLSLLSLMGVYSYQIYLVHQPFYFLLLPYLTKQIHLSYYLRILPVMLITITGLTVYVFAFIHLDNFLSKFSGKLLSKRA</sequence>
<keyword evidence="3" id="KW-0012">Acyltransferase</keyword>
<evidence type="ECO:0000256" key="1">
    <source>
        <dbReference type="SAM" id="Phobius"/>
    </source>
</evidence>
<keyword evidence="1" id="KW-0472">Membrane</keyword>